<dbReference type="InterPro" id="IPR045860">
    <property type="entry name" value="Snake_toxin-like_sf"/>
</dbReference>
<sequence length="346" mass="38268">MSAFLIRSCLLLAFITAGCSLICEVCSSRNATMCNGKMMTCDANMDTCEHSIVKSNVYGQMFMVFKGCAKACKDLYFTESFTTGRTTIKRVCCNSDYCNDGEMEFPARENKPNRVTCPSCFHMGSYECEPVKMLQCTDSETNCLYFRGLVDPFGNQSLKKLSLGCVNLEDCDPFPELPGGLITEIEDVRELDSPTTSNVASGAECRSADSCEHEIKDIGNPDGRIPEHIPARSREEETIAEAGNPDIRVPDRLKSEDGLRVRCALETGDAEEGEERGDERREVDSGQTLVEVQTSTGQDDTATGQDGPKELERRHVPGGTWLSHVRSCLKDRLHYIVGREGVSRDE</sequence>
<feature type="region of interest" description="Disordered" evidence="3">
    <location>
        <begin position="266"/>
        <end position="320"/>
    </location>
</feature>
<dbReference type="Pfam" id="PF00021">
    <property type="entry name" value="UPAR_LY6"/>
    <property type="match status" value="2"/>
</dbReference>
<comment type="caution">
    <text evidence="6">The sequence shown here is derived from an EMBL/GenBank/DDBJ whole genome shotgun (WGS) entry which is preliminary data.</text>
</comment>
<dbReference type="GO" id="GO:0005576">
    <property type="term" value="C:extracellular region"/>
    <property type="evidence" value="ECO:0007669"/>
    <property type="project" value="UniProtKB-SubCell"/>
</dbReference>
<evidence type="ECO:0000259" key="5">
    <source>
        <dbReference type="Pfam" id="PF00021"/>
    </source>
</evidence>
<protein>
    <recommendedName>
        <fullName evidence="5">UPAR/Ly6 domain-containing protein</fullName>
    </recommendedName>
</protein>
<evidence type="ECO:0000313" key="6">
    <source>
        <dbReference type="EMBL" id="KAJ1132782.1"/>
    </source>
</evidence>
<dbReference type="AlphaFoldDB" id="A0AAV7Q0A2"/>
<proteinExistence type="predicted"/>
<dbReference type="SUPFAM" id="SSF57302">
    <property type="entry name" value="Snake toxin-like"/>
    <property type="match status" value="2"/>
</dbReference>
<keyword evidence="7" id="KW-1185">Reference proteome</keyword>
<dbReference type="Gene3D" id="2.10.60.10">
    <property type="entry name" value="CD59"/>
    <property type="match status" value="2"/>
</dbReference>
<feature type="compositionally biased region" description="Basic and acidic residues" evidence="3">
    <location>
        <begin position="216"/>
        <end position="237"/>
    </location>
</feature>
<feature type="region of interest" description="Disordered" evidence="3">
    <location>
        <begin position="216"/>
        <end position="251"/>
    </location>
</feature>
<keyword evidence="4" id="KW-0732">Signal</keyword>
<keyword evidence="2" id="KW-0964">Secreted</keyword>
<name>A0AAV7Q0A2_PLEWA</name>
<evidence type="ECO:0000313" key="7">
    <source>
        <dbReference type="Proteomes" id="UP001066276"/>
    </source>
</evidence>
<dbReference type="InterPro" id="IPR050918">
    <property type="entry name" value="CNF-like_PLA2_Inhibitor"/>
</dbReference>
<dbReference type="Proteomes" id="UP001066276">
    <property type="component" value="Chromosome 7"/>
</dbReference>
<organism evidence="6 7">
    <name type="scientific">Pleurodeles waltl</name>
    <name type="common">Iberian ribbed newt</name>
    <dbReference type="NCBI Taxonomy" id="8319"/>
    <lineage>
        <taxon>Eukaryota</taxon>
        <taxon>Metazoa</taxon>
        <taxon>Chordata</taxon>
        <taxon>Craniata</taxon>
        <taxon>Vertebrata</taxon>
        <taxon>Euteleostomi</taxon>
        <taxon>Amphibia</taxon>
        <taxon>Batrachia</taxon>
        <taxon>Caudata</taxon>
        <taxon>Salamandroidea</taxon>
        <taxon>Salamandridae</taxon>
        <taxon>Pleurodelinae</taxon>
        <taxon>Pleurodeles</taxon>
    </lineage>
</organism>
<dbReference type="EMBL" id="JANPWB010000011">
    <property type="protein sequence ID" value="KAJ1132782.1"/>
    <property type="molecule type" value="Genomic_DNA"/>
</dbReference>
<comment type="subcellular location">
    <subcellularLocation>
        <location evidence="1">Secreted</location>
    </subcellularLocation>
</comment>
<evidence type="ECO:0000256" key="2">
    <source>
        <dbReference type="ARBA" id="ARBA00022525"/>
    </source>
</evidence>
<dbReference type="PANTHER" id="PTHR20914:SF25">
    <property type="entry name" value="PHOSPHOLIPASE A2 INHIBITOR AND LY6_PLAUR DOMAIN-CONTAINING PROTEIN"/>
    <property type="match status" value="1"/>
</dbReference>
<dbReference type="PANTHER" id="PTHR20914">
    <property type="entry name" value="LY6/PLAUR DOMAIN-CONTAINING PROTEIN 8"/>
    <property type="match status" value="1"/>
</dbReference>
<feature type="domain" description="UPAR/Ly6" evidence="5">
    <location>
        <begin position="20"/>
        <end position="100"/>
    </location>
</feature>
<evidence type="ECO:0000256" key="3">
    <source>
        <dbReference type="SAM" id="MobiDB-lite"/>
    </source>
</evidence>
<evidence type="ECO:0000256" key="4">
    <source>
        <dbReference type="SAM" id="SignalP"/>
    </source>
</evidence>
<gene>
    <name evidence="6" type="ORF">NDU88_011083</name>
</gene>
<feature type="compositionally biased region" description="Polar residues" evidence="3">
    <location>
        <begin position="285"/>
        <end position="304"/>
    </location>
</feature>
<feature type="domain" description="UPAR/Ly6" evidence="5">
    <location>
        <begin position="114"/>
        <end position="174"/>
    </location>
</feature>
<dbReference type="PROSITE" id="PS51257">
    <property type="entry name" value="PROKAR_LIPOPROTEIN"/>
    <property type="match status" value="1"/>
</dbReference>
<accession>A0AAV7Q0A2</accession>
<feature type="signal peptide" evidence="4">
    <location>
        <begin position="1"/>
        <end position="20"/>
    </location>
</feature>
<feature type="chain" id="PRO_5043563592" description="UPAR/Ly6 domain-containing protein" evidence="4">
    <location>
        <begin position="21"/>
        <end position="346"/>
    </location>
</feature>
<reference evidence="6" key="1">
    <citation type="journal article" date="2022" name="bioRxiv">
        <title>Sequencing and chromosome-scale assembly of the giantPleurodeles waltlgenome.</title>
        <authorList>
            <person name="Brown T."/>
            <person name="Elewa A."/>
            <person name="Iarovenko S."/>
            <person name="Subramanian E."/>
            <person name="Araus A.J."/>
            <person name="Petzold A."/>
            <person name="Susuki M."/>
            <person name="Suzuki K.-i.T."/>
            <person name="Hayashi T."/>
            <person name="Toyoda A."/>
            <person name="Oliveira C."/>
            <person name="Osipova E."/>
            <person name="Leigh N.D."/>
            <person name="Simon A."/>
            <person name="Yun M.H."/>
        </authorList>
    </citation>
    <scope>NUCLEOTIDE SEQUENCE</scope>
    <source>
        <strain evidence="6">20211129_DDA</strain>
        <tissue evidence="6">Liver</tissue>
    </source>
</reference>
<evidence type="ECO:0000256" key="1">
    <source>
        <dbReference type="ARBA" id="ARBA00004613"/>
    </source>
</evidence>
<dbReference type="InterPro" id="IPR016054">
    <property type="entry name" value="LY6_UPA_recep-like"/>
</dbReference>